<evidence type="ECO:0000313" key="1">
    <source>
        <dbReference type="EMBL" id="HIS32114.1"/>
    </source>
</evidence>
<proteinExistence type="predicted"/>
<evidence type="ECO:0000313" key="2">
    <source>
        <dbReference type="Proteomes" id="UP000823935"/>
    </source>
</evidence>
<dbReference type="Proteomes" id="UP000823935">
    <property type="component" value="Unassembled WGS sequence"/>
</dbReference>
<sequence>MVKNGYILNVSTNNIASFLDKVRLELKDVIREQVLMQTAKSTEWLYDMKFIEQRKYDASILDMALAMTAQRISGVALGAFKDSLFDFRSTLIFAKSDPDHQFQYVLLNAANNFIRYYFENLEEVVPFKFNRFLDEEAPGQEENEAHGIFWHELFEHSNWNLSLVGYAAQLSVQPDVTTMGITAEELKNYFSDPEIRRMDYVKRTIMIRMIKDLLGSTPIEKTDPYLLMEYFERASLYLQSEQGEDDCFLLDEKVKPGFCSIDTDALTLS</sequence>
<dbReference type="AlphaFoldDB" id="A0A9D1EUJ7"/>
<accession>A0A9D1EUJ7</accession>
<reference evidence="1" key="1">
    <citation type="submission" date="2020-10" db="EMBL/GenBank/DDBJ databases">
        <authorList>
            <person name="Gilroy R."/>
        </authorList>
    </citation>
    <scope>NUCLEOTIDE SEQUENCE</scope>
    <source>
        <strain evidence="1">CHK190-19873</strain>
    </source>
</reference>
<organism evidence="1 2">
    <name type="scientific">Candidatus Limivivens intestinipullorum</name>
    <dbReference type="NCBI Taxonomy" id="2840858"/>
    <lineage>
        <taxon>Bacteria</taxon>
        <taxon>Bacillati</taxon>
        <taxon>Bacillota</taxon>
        <taxon>Clostridia</taxon>
        <taxon>Lachnospirales</taxon>
        <taxon>Lachnospiraceae</taxon>
        <taxon>Lachnospiraceae incertae sedis</taxon>
        <taxon>Candidatus Limivivens</taxon>
    </lineage>
</organism>
<comment type="caution">
    <text evidence="1">The sequence shown here is derived from an EMBL/GenBank/DDBJ whole genome shotgun (WGS) entry which is preliminary data.</text>
</comment>
<gene>
    <name evidence="1" type="ORF">IAB44_11300</name>
</gene>
<name>A0A9D1EUJ7_9FIRM</name>
<reference evidence="1" key="2">
    <citation type="journal article" date="2021" name="PeerJ">
        <title>Extensive microbial diversity within the chicken gut microbiome revealed by metagenomics and culture.</title>
        <authorList>
            <person name="Gilroy R."/>
            <person name="Ravi A."/>
            <person name="Getino M."/>
            <person name="Pursley I."/>
            <person name="Horton D.L."/>
            <person name="Alikhan N.F."/>
            <person name="Baker D."/>
            <person name="Gharbi K."/>
            <person name="Hall N."/>
            <person name="Watson M."/>
            <person name="Adriaenssens E.M."/>
            <person name="Foster-Nyarko E."/>
            <person name="Jarju S."/>
            <person name="Secka A."/>
            <person name="Antonio M."/>
            <person name="Oren A."/>
            <person name="Chaudhuri R.R."/>
            <person name="La Ragione R."/>
            <person name="Hildebrand F."/>
            <person name="Pallen M.J."/>
        </authorList>
    </citation>
    <scope>NUCLEOTIDE SEQUENCE</scope>
    <source>
        <strain evidence="1">CHK190-19873</strain>
    </source>
</reference>
<dbReference type="EMBL" id="DVIQ01000070">
    <property type="protein sequence ID" value="HIS32114.1"/>
    <property type="molecule type" value="Genomic_DNA"/>
</dbReference>
<protein>
    <submittedName>
        <fullName evidence="1">Uncharacterized protein</fullName>
    </submittedName>
</protein>